<protein>
    <submittedName>
        <fullName evidence="2">Tyrosine decarboxylase 1-like</fullName>
    </submittedName>
</protein>
<name>A0AC35TGH8_9BILA</name>
<accession>A0AC35TGH8</accession>
<evidence type="ECO:0000313" key="1">
    <source>
        <dbReference type="Proteomes" id="UP000095286"/>
    </source>
</evidence>
<evidence type="ECO:0000313" key="2">
    <source>
        <dbReference type="WBParaSite" id="RSKR_0000030600.1"/>
    </source>
</evidence>
<reference evidence="2" key="1">
    <citation type="submission" date="2016-11" db="UniProtKB">
        <authorList>
            <consortium name="WormBaseParasite"/>
        </authorList>
    </citation>
    <scope>IDENTIFICATION</scope>
    <source>
        <strain evidence="2">KR3021</strain>
    </source>
</reference>
<organism evidence="1 2">
    <name type="scientific">Rhabditophanes sp. KR3021</name>
    <dbReference type="NCBI Taxonomy" id="114890"/>
    <lineage>
        <taxon>Eukaryota</taxon>
        <taxon>Metazoa</taxon>
        <taxon>Ecdysozoa</taxon>
        <taxon>Nematoda</taxon>
        <taxon>Chromadorea</taxon>
        <taxon>Rhabditida</taxon>
        <taxon>Tylenchina</taxon>
        <taxon>Panagrolaimomorpha</taxon>
        <taxon>Strongyloidoidea</taxon>
        <taxon>Alloionematidae</taxon>
        <taxon>Rhabditophanes</taxon>
    </lineage>
</organism>
<dbReference type="Proteomes" id="UP000095286">
    <property type="component" value="Unplaced"/>
</dbReference>
<dbReference type="WBParaSite" id="RSKR_0000030600.1">
    <property type="protein sequence ID" value="RSKR_0000030600.1"/>
    <property type="gene ID" value="RSKR_0000030600"/>
</dbReference>
<sequence>MLWTGCGPKHGRAIKLWMSFKLLGVDAIRNYMRNGNRLCKLYEKLIDESEYFEVFTPTIGSLVTLKVKNVGAEENKGILDAIQSDRRVHLTASDTNGTYYIRIILSPIGHRDQDVAFFMKVITEVTKKYLDNKPASPIALTEGKKLRPMHTIALNTKNICKSRMQVIFSINNNGVCI</sequence>
<proteinExistence type="predicted"/>